<evidence type="ECO:0000313" key="2">
    <source>
        <dbReference type="EMBL" id="KAK7481473.1"/>
    </source>
</evidence>
<comment type="caution">
    <text evidence="2">The sequence shown here is derived from an EMBL/GenBank/DDBJ whole genome shotgun (WGS) entry which is preliminary data.</text>
</comment>
<sequence length="174" mass="20843">NDQAPADPEEKFRNTMIENLEECSQQRLRALHMTFRRYGNVDNRILEKDLLDAFQENQVTLTPRILQMVTELYRDQHGIDYERLHRCLVTSHNQTGRDSVKARRKRTDLEHRPQVPQEKRDSDFLRRIEELLIRDQAFFDIDTLRTEFQSWDNHRSGNIKSDTVPKTMLLFTET</sequence>
<dbReference type="Proteomes" id="UP001519460">
    <property type="component" value="Unassembled WGS sequence"/>
</dbReference>
<accession>A0ABD0K341</accession>
<evidence type="ECO:0000256" key="1">
    <source>
        <dbReference type="SAM" id="MobiDB-lite"/>
    </source>
</evidence>
<proteinExistence type="predicted"/>
<keyword evidence="3" id="KW-1185">Reference proteome</keyword>
<evidence type="ECO:0000313" key="3">
    <source>
        <dbReference type="Proteomes" id="UP001519460"/>
    </source>
</evidence>
<gene>
    <name evidence="2" type="ORF">BaRGS_00027324</name>
</gene>
<feature type="region of interest" description="Disordered" evidence="1">
    <location>
        <begin position="95"/>
        <end position="120"/>
    </location>
</feature>
<protein>
    <submittedName>
        <fullName evidence="2">Uncharacterized protein</fullName>
    </submittedName>
</protein>
<feature type="non-terminal residue" evidence="2">
    <location>
        <position position="1"/>
    </location>
</feature>
<name>A0ABD0K341_9CAEN</name>
<dbReference type="EMBL" id="JACVVK020000262">
    <property type="protein sequence ID" value="KAK7481473.1"/>
    <property type="molecule type" value="Genomic_DNA"/>
</dbReference>
<feature type="compositionally biased region" description="Basic and acidic residues" evidence="1">
    <location>
        <begin position="107"/>
        <end position="120"/>
    </location>
</feature>
<dbReference type="AlphaFoldDB" id="A0ABD0K341"/>
<reference evidence="2 3" key="1">
    <citation type="journal article" date="2023" name="Sci. Data">
        <title>Genome assembly of the Korean intertidal mud-creeper Batillaria attramentaria.</title>
        <authorList>
            <person name="Patra A.K."/>
            <person name="Ho P.T."/>
            <person name="Jun S."/>
            <person name="Lee S.J."/>
            <person name="Kim Y."/>
            <person name="Won Y.J."/>
        </authorList>
    </citation>
    <scope>NUCLEOTIDE SEQUENCE [LARGE SCALE GENOMIC DNA]</scope>
    <source>
        <strain evidence="2">Wonlab-2016</strain>
    </source>
</reference>
<organism evidence="2 3">
    <name type="scientific">Batillaria attramentaria</name>
    <dbReference type="NCBI Taxonomy" id="370345"/>
    <lineage>
        <taxon>Eukaryota</taxon>
        <taxon>Metazoa</taxon>
        <taxon>Spiralia</taxon>
        <taxon>Lophotrochozoa</taxon>
        <taxon>Mollusca</taxon>
        <taxon>Gastropoda</taxon>
        <taxon>Caenogastropoda</taxon>
        <taxon>Sorbeoconcha</taxon>
        <taxon>Cerithioidea</taxon>
        <taxon>Batillariidae</taxon>
        <taxon>Batillaria</taxon>
    </lineage>
</organism>